<dbReference type="GO" id="GO:0019534">
    <property type="term" value="F:toxin transmembrane transporter activity"/>
    <property type="evidence" value="ECO:0007669"/>
    <property type="project" value="InterPro"/>
</dbReference>
<evidence type="ECO:0000256" key="2">
    <source>
        <dbReference type="SAM" id="Phobius"/>
    </source>
</evidence>
<keyword evidence="2" id="KW-0472">Membrane</keyword>
<dbReference type="SUPFAM" id="SSF74653">
    <property type="entry name" value="TolA/TonB C-terminal domain"/>
    <property type="match status" value="1"/>
</dbReference>
<keyword evidence="2" id="KW-0812">Transmembrane</keyword>
<organism evidence="3 4">
    <name type="scientific">Candidatus Muproteobacteria bacterium RBG_16_60_9</name>
    <dbReference type="NCBI Taxonomy" id="1817755"/>
    <lineage>
        <taxon>Bacteria</taxon>
        <taxon>Pseudomonadati</taxon>
        <taxon>Pseudomonadota</taxon>
        <taxon>Candidatus Muproteobacteria</taxon>
    </lineage>
</organism>
<dbReference type="InterPro" id="IPR014161">
    <property type="entry name" value="Tol-Pal_TolA"/>
</dbReference>
<dbReference type="Proteomes" id="UP000179076">
    <property type="component" value="Unassembled WGS sequence"/>
</dbReference>
<dbReference type="EMBL" id="MFSP01000112">
    <property type="protein sequence ID" value="OGI65297.1"/>
    <property type="molecule type" value="Genomic_DNA"/>
</dbReference>
<evidence type="ECO:0000256" key="1">
    <source>
        <dbReference type="SAM" id="MobiDB-lite"/>
    </source>
</evidence>
<keyword evidence="2" id="KW-1133">Transmembrane helix</keyword>
<name>A0A1F6V6K1_9PROT</name>
<dbReference type="Gene3D" id="3.30.1150.10">
    <property type="match status" value="1"/>
</dbReference>
<reference evidence="3 4" key="1">
    <citation type="journal article" date="2016" name="Nat. Commun.">
        <title>Thousands of microbial genomes shed light on interconnected biogeochemical processes in an aquifer system.</title>
        <authorList>
            <person name="Anantharaman K."/>
            <person name="Brown C.T."/>
            <person name="Hug L.A."/>
            <person name="Sharon I."/>
            <person name="Castelle C.J."/>
            <person name="Probst A.J."/>
            <person name="Thomas B.C."/>
            <person name="Singh A."/>
            <person name="Wilkins M.J."/>
            <person name="Karaoz U."/>
            <person name="Brodie E.L."/>
            <person name="Williams K.H."/>
            <person name="Hubbard S.S."/>
            <person name="Banfield J.F."/>
        </authorList>
    </citation>
    <scope>NUCLEOTIDE SEQUENCE [LARGE SCALE GENOMIC DNA]</scope>
</reference>
<feature type="compositionally biased region" description="Basic and acidic residues" evidence="1">
    <location>
        <begin position="55"/>
        <end position="166"/>
    </location>
</feature>
<proteinExistence type="predicted"/>
<dbReference type="GO" id="GO:0043213">
    <property type="term" value="P:bacteriocin transport"/>
    <property type="evidence" value="ECO:0007669"/>
    <property type="project" value="InterPro"/>
</dbReference>
<dbReference type="AlphaFoldDB" id="A0A1F6V6K1"/>
<feature type="region of interest" description="Disordered" evidence="1">
    <location>
        <begin position="39"/>
        <end position="167"/>
    </location>
</feature>
<evidence type="ECO:0000313" key="3">
    <source>
        <dbReference type="EMBL" id="OGI65297.1"/>
    </source>
</evidence>
<feature type="transmembrane region" description="Helical" evidence="2">
    <location>
        <begin position="12"/>
        <end position="35"/>
    </location>
</feature>
<comment type="caution">
    <text evidence="3">The sequence shown here is derived from an EMBL/GenBank/DDBJ whole genome shotgun (WGS) entry which is preliminary data.</text>
</comment>
<accession>A0A1F6V6K1</accession>
<protein>
    <submittedName>
        <fullName evidence="3">Protein TolA</fullName>
    </submittedName>
</protein>
<dbReference type="GO" id="GO:0016020">
    <property type="term" value="C:membrane"/>
    <property type="evidence" value="ECO:0007669"/>
    <property type="project" value="InterPro"/>
</dbReference>
<sequence>MRNRPRLTPGRWRAVVYAVLVHVAIVAALVVGFRWNQSPPAIAPGKPIDAVVAEDPQKKKAEEQKRREDDARKQAEAEKKRQEQEARKREDEQRRMEAERQRQAEAEKKQQTELKRQQEEENRRAEEKKRREEEVRKQADAEKKRQEETRKQLEAERRRKAAEESLKQQLVAEEEVRAEAARAGRAATEMDKYREAIRQRVSNRWNEPSNVPRGLKCLVRVRFVPGTWDIVEVVIVRGSGNKIFDDSVERAVLAASPLPLPSNSELHKYFGELQFEFEPRGK</sequence>
<dbReference type="NCBIfam" id="TIGR02794">
    <property type="entry name" value="tolA_full"/>
    <property type="match status" value="1"/>
</dbReference>
<dbReference type="Pfam" id="PF13103">
    <property type="entry name" value="TonB_2"/>
    <property type="match status" value="1"/>
</dbReference>
<evidence type="ECO:0000313" key="4">
    <source>
        <dbReference type="Proteomes" id="UP000179076"/>
    </source>
</evidence>
<gene>
    <name evidence="3" type="ORF">A2W18_02075</name>
</gene>